<dbReference type="Pfam" id="PF24883">
    <property type="entry name" value="NPHP3_N"/>
    <property type="match status" value="1"/>
</dbReference>
<dbReference type="SUPFAM" id="SSF52540">
    <property type="entry name" value="P-loop containing nucleoside triphosphate hydrolases"/>
    <property type="match status" value="1"/>
</dbReference>
<feature type="region of interest" description="Disordered" evidence="2">
    <location>
        <begin position="1"/>
        <end position="92"/>
    </location>
</feature>
<gene>
    <name evidence="4" type="ORF">RDB_LOCUS152361</name>
</gene>
<dbReference type="EMBL" id="CAJMWS010000627">
    <property type="protein sequence ID" value="CAE6455871.1"/>
    <property type="molecule type" value="Genomic_DNA"/>
</dbReference>
<dbReference type="AlphaFoldDB" id="A0A8H3BGU9"/>
<dbReference type="InterPro" id="IPR056884">
    <property type="entry name" value="NPHP3-like_N"/>
</dbReference>
<feature type="domain" description="Nephrocystin 3-like N-terminal" evidence="3">
    <location>
        <begin position="275"/>
        <end position="431"/>
    </location>
</feature>
<organism evidence="4 5">
    <name type="scientific">Rhizoctonia solani</name>
    <dbReference type="NCBI Taxonomy" id="456999"/>
    <lineage>
        <taxon>Eukaryota</taxon>
        <taxon>Fungi</taxon>
        <taxon>Dikarya</taxon>
        <taxon>Basidiomycota</taxon>
        <taxon>Agaricomycotina</taxon>
        <taxon>Agaricomycetes</taxon>
        <taxon>Cantharellales</taxon>
        <taxon>Ceratobasidiaceae</taxon>
        <taxon>Rhizoctonia</taxon>
    </lineage>
</organism>
<evidence type="ECO:0000313" key="5">
    <source>
        <dbReference type="Proteomes" id="UP000663846"/>
    </source>
</evidence>
<feature type="compositionally biased region" description="Basic residues" evidence="2">
    <location>
        <begin position="1"/>
        <end position="10"/>
    </location>
</feature>
<comment type="caution">
    <text evidence="4">The sequence shown here is derived from an EMBL/GenBank/DDBJ whole genome shotgun (WGS) entry which is preliminary data.</text>
</comment>
<sequence length="500" mass="55327">MSATPNKKKGFLTSVKHELNKRFNPSGASRPSTRALSSQRQDVSHSIGSPSASTLQPQMLENTPELSTTDLSPLAGDDPLPPGTHDRTPSILPKATSGLFRYAISSLPAQRALINALKTLQQDAGLFPPLQTAIDYKDYKKLTSSLTSLSRSLAQHLQESHSVKMSESFERTAISVEAQVKRINEQPDRAIERDPTQAKRGEEDILNAYWQIEALFRQLQIEAELSLSGNMDQQHADSRIEQLAPSKLAVYDPRLSDEITGRAFTKDTRVQVLSELNRWSLDPDAPMIYWMSGMADTGKTTITYTFAKSLKASKSLAASFFCKRAFGECQDLGRIVPTIAYQLACYSASFRSALIRALDGDREVSSEGMADQFERLITRPLMDVKNAMPEGLVVVIDALDECNNPKGVGLILDVLSHAASGLPLKFFITSRPGPGTQDQIQIWTDGTRSLFVLHEIKSSLVQNNIELHLQEELDFMTISPTRLRRLAERCGHSFIYAATA</sequence>
<dbReference type="PANTHER" id="PTHR10039">
    <property type="entry name" value="AMELOGENIN"/>
    <property type="match status" value="1"/>
</dbReference>
<reference evidence="4" key="1">
    <citation type="submission" date="2021-01" db="EMBL/GenBank/DDBJ databases">
        <authorList>
            <person name="Kaushik A."/>
        </authorList>
    </citation>
    <scope>NUCLEOTIDE SEQUENCE</scope>
    <source>
        <strain evidence="4">AG1-1C</strain>
    </source>
</reference>
<protein>
    <recommendedName>
        <fullName evidence="3">Nephrocystin 3-like N-terminal domain-containing protein</fullName>
    </recommendedName>
</protein>
<dbReference type="InterPro" id="IPR027417">
    <property type="entry name" value="P-loop_NTPase"/>
</dbReference>
<dbReference type="Proteomes" id="UP000663846">
    <property type="component" value="Unassembled WGS sequence"/>
</dbReference>
<keyword evidence="1" id="KW-0677">Repeat</keyword>
<dbReference type="PANTHER" id="PTHR10039:SF16">
    <property type="entry name" value="GPI INOSITOL-DEACYLASE"/>
    <property type="match status" value="1"/>
</dbReference>
<name>A0A8H3BGU9_9AGAM</name>
<feature type="compositionally biased region" description="Polar residues" evidence="2">
    <location>
        <begin position="26"/>
        <end position="71"/>
    </location>
</feature>
<evidence type="ECO:0000259" key="3">
    <source>
        <dbReference type="Pfam" id="PF24883"/>
    </source>
</evidence>
<evidence type="ECO:0000256" key="1">
    <source>
        <dbReference type="ARBA" id="ARBA00022737"/>
    </source>
</evidence>
<feature type="non-terminal residue" evidence="4">
    <location>
        <position position="1"/>
    </location>
</feature>
<proteinExistence type="predicted"/>
<dbReference type="Gene3D" id="3.40.50.300">
    <property type="entry name" value="P-loop containing nucleotide triphosphate hydrolases"/>
    <property type="match status" value="1"/>
</dbReference>
<accession>A0A8H3BGU9</accession>
<evidence type="ECO:0000256" key="2">
    <source>
        <dbReference type="SAM" id="MobiDB-lite"/>
    </source>
</evidence>
<evidence type="ECO:0000313" key="4">
    <source>
        <dbReference type="EMBL" id="CAE6455871.1"/>
    </source>
</evidence>